<dbReference type="EMBL" id="HG994584">
    <property type="protein sequence ID" value="CAF2954336.1"/>
    <property type="molecule type" value="Genomic_DNA"/>
</dbReference>
<dbReference type="GO" id="GO:0003676">
    <property type="term" value="F:nucleic acid binding"/>
    <property type="evidence" value="ECO:0007669"/>
    <property type="project" value="InterPro"/>
</dbReference>
<organism evidence="1 2">
    <name type="scientific">Lepeophtheirus salmonis</name>
    <name type="common">Salmon louse</name>
    <name type="synonym">Caligus salmonis</name>
    <dbReference type="NCBI Taxonomy" id="72036"/>
    <lineage>
        <taxon>Eukaryota</taxon>
        <taxon>Metazoa</taxon>
        <taxon>Ecdysozoa</taxon>
        <taxon>Arthropoda</taxon>
        <taxon>Crustacea</taxon>
        <taxon>Multicrustacea</taxon>
        <taxon>Hexanauplia</taxon>
        <taxon>Copepoda</taxon>
        <taxon>Siphonostomatoida</taxon>
        <taxon>Caligidae</taxon>
        <taxon>Lepeophtheirus</taxon>
    </lineage>
</organism>
<evidence type="ECO:0000313" key="2">
    <source>
        <dbReference type="Proteomes" id="UP000675881"/>
    </source>
</evidence>
<evidence type="ECO:0000313" key="1">
    <source>
        <dbReference type="EMBL" id="CAF2954336.1"/>
    </source>
</evidence>
<dbReference type="AlphaFoldDB" id="A0A7R8CWQ7"/>
<dbReference type="Pfam" id="PF03184">
    <property type="entry name" value="DDE_1"/>
    <property type="match status" value="1"/>
</dbReference>
<keyword evidence="2" id="KW-1185">Reference proteome</keyword>
<proteinExistence type="predicted"/>
<accession>A0A7R8CWQ7</accession>
<dbReference type="InterPro" id="IPR004875">
    <property type="entry name" value="DDE_SF_endonuclease_dom"/>
</dbReference>
<gene>
    <name evidence="1" type="ORF">LSAA_10383</name>
</gene>
<dbReference type="Proteomes" id="UP000675881">
    <property type="component" value="Chromosome 5"/>
</dbReference>
<sequence length="113" mass="12805">MKRGVPSDYEEQLIPLETAFHLNSNTKVNVQDHWTLTAPPGKLCDSHPKESGWMSSDNFANFLKCFVKYANPSVQCPVLMVLDNHASHCSESAINFCQEGHISRLSFLLRHFL</sequence>
<reference evidence="1" key="1">
    <citation type="submission" date="2021-02" db="EMBL/GenBank/DDBJ databases">
        <authorList>
            <person name="Bekaert M."/>
        </authorList>
    </citation>
    <scope>NUCLEOTIDE SEQUENCE</scope>
    <source>
        <strain evidence="1">IoA-00</strain>
    </source>
</reference>
<name>A0A7R8CWQ7_LEPSM</name>
<protein>
    <submittedName>
        <fullName evidence="1">(salmon louse) hypothetical protein</fullName>
    </submittedName>
</protein>